<evidence type="ECO:0000256" key="1">
    <source>
        <dbReference type="SAM" id="MobiDB-lite"/>
    </source>
</evidence>
<comment type="caution">
    <text evidence="2">The sequence shown here is derived from an EMBL/GenBank/DDBJ whole genome shotgun (WGS) entry which is preliminary data.</text>
</comment>
<reference evidence="2 3" key="1">
    <citation type="submission" date="2024-10" db="EMBL/GenBank/DDBJ databases">
        <title>The Natural Products Discovery Center: Release of the First 8490 Sequenced Strains for Exploring Actinobacteria Biosynthetic Diversity.</title>
        <authorList>
            <person name="Kalkreuter E."/>
            <person name="Kautsar S.A."/>
            <person name="Yang D."/>
            <person name="Bader C.D."/>
            <person name="Teijaro C.N."/>
            <person name="Fluegel L."/>
            <person name="Davis C.M."/>
            <person name="Simpson J.R."/>
            <person name="Lauterbach L."/>
            <person name="Steele A.D."/>
            <person name="Gui C."/>
            <person name="Meng S."/>
            <person name="Li G."/>
            <person name="Viehrig K."/>
            <person name="Ye F."/>
            <person name="Su P."/>
            <person name="Kiefer A.F."/>
            <person name="Nichols A."/>
            <person name="Cepeda A.J."/>
            <person name="Yan W."/>
            <person name="Fan B."/>
            <person name="Jiang Y."/>
            <person name="Adhikari A."/>
            <person name="Zheng C.-J."/>
            <person name="Schuster L."/>
            <person name="Cowan T.M."/>
            <person name="Smanski M.J."/>
            <person name="Chevrette M.G."/>
            <person name="De Carvalho L.P.S."/>
            <person name="Shen B."/>
        </authorList>
    </citation>
    <scope>NUCLEOTIDE SEQUENCE [LARGE SCALE GENOMIC DNA]</scope>
    <source>
        <strain evidence="2 3">NPDC019275</strain>
    </source>
</reference>
<sequence length="57" mass="6024">MAREQFENDADDRTPRPGQGTPIARVVPVTPAKTPIGGGTLLGHLVLGLGWSRAETD</sequence>
<feature type="region of interest" description="Disordered" evidence="1">
    <location>
        <begin position="1"/>
        <end position="24"/>
    </location>
</feature>
<name>A0ABW7X497_9NOCA</name>
<gene>
    <name evidence="2" type="ORF">ACH49W_20995</name>
</gene>
<evidence type="ECO:0000313" key="2">
    <source>
        <dbReference type="EMBL" id="MFI2475858.1"/>
    </source>
</evidence>
<keyword evidence="3" id="KW-1185">Reference proteome</keyword>
<organism evidence="2 3">
    <name type="scientific">Nocardia xishanensis</name>
    <dbReference type="NCBI Taxonomy" id="238964"/>
    <lineage>
        <taxon>Bacteria</taxon>
        <taxon>Bacillati</taxon>
        <taxon>Actinomycetota</taxon>
        <taxon>Actinomycetes</taxon>
        <taxon>Mycobacteriales</taxon>
        <taxon>Nocardiaceae</taxon>
        <taxon>Nocardia</taxon>
    </lineage>
</organism>
<dbReference type="EMBL" id="JBIRYO010000013">
    <property type="protein sequence ID" value="MFI2475858.1"/>
    <property type="molecule type" value="Genomic_DNA"/>
</dbReference>
<dbReference type="RefSeq" id="WP_357407595.1">
    <property type="nucleotide sequence ID" value="NZ_JBEYCD010000010.1"/>
</dbReference>
<protein>
    <submittedName>
        <fullName evidence="2">Uncharacterized protein</fullName>
    </submittedName>
</protein>
<feature type="compositionally biased region" description="Basic and acidic residues" evidence="1">
    <location>
        <begin position="1"/>
        <end position="15"/>
    </location>
</feature>
<evidence type="ECO:0000313" key="3">
    <source>
        <dbReference type="Proteomes" id="UP001611415"/>
    </source>
</evidence>
<accession>A0ABW7X497</accession>
<dbReference type="Proteomes" id="UP001611415">
    <property type="component" value="Unassembled WGS sequence"/>
</dbReference>
<proteinExistence type="predicted"/>